<reference evidence="3" key="1">
    <citation type="submission" date="2016-10" db="EMBL/GenBank/DDBJ databases">
        <authorList>
            <person name="Varghese N."/>
            <person name="Submissions S."/>
        </authorList>
    </citation>
    <scope>NUCLEOTIDE SEQUENCE [LARGE SCALE GENOMIC DNA]</scope>
    <source>
        <strain evidence="3">CGMCC 1.10119</strain>
    </source>
</reference>
<dbReference type="Proteomes" id="UP000199451">
    <property type="component" value="Unassembled WGS sequence"/>
</dbReference>
<feature type="domain" description="AB hydrolase-1" evidence="1">
    <location>
        <begin position="39"/>
        <end position="275"/>
    </location>
</feature>
<evidence type="ECO:0000313" key="2">
    <source>
        <dbReference type="EMBL" id="SDM43947.1"/>
    </source>
</evidence>
<keyword evidence="3" id="KW-1185">Reference proteome</keyword>
<evidence type="ECO:0000259" key="1">
    <source>
        <dbReference type="Pfam" id="PF00561"/>
    </source>
</evidence>
<dbReference type="Pfam" id="PF00561">
    <property type="entry name" value="Abhydrolase_1"/>
    <property type="match status" value="1"/>
</dbReference>
<organism evidence="2 3">
    <name type="scientific">Halogranum gelatinilyticum</name>
    <dbReference type="NCBI Taxonomy" id="660521"/>
    <lineage>
        <taxon>Archaea</taxon>
        <taxon>Methanobacteriati</taxon>
        <taxon>Methanobacteriota</taxon>
        <taxon>Stenosarchaea group</taxon>
        <taxon>Halobacteria</taxon>
        <taxon>Halobacteriales</taxon>
        <taxon>Haloferacaceae</taxon>
    </lineage>
</organism>
<evidence type="ECO:0000313" key="3">
    <source>
        <dbReference type="Proteomes" id="UP000199451"/>
    </source>
</evidence>
<name>A0A1G9T8G7_9EURY</name>
<dbReference type="EMBL" id="FNHL01000002">
    <property type="protein sequence ID" value="SDM43947.1"/>
    <property type="molecule type" value="Genomic_DNA"/>
</dbReference>
<proteinExistence type="predicted"/>
<accession>A0A1G9T8G7</accession>
<dbReference type="InterPro" id="IPR029058">
    <property type="entry name" value="AB_hydrolase_fold"/>
</dbReference>
<dbReference type="AlphaFoldDB" id="A0A1G9T8G7"/>
<dbReference type="SUPFAM" id="SSF53474">
    <property type="entry name" value="alpha/beta-Hydrolases"/>
    <property type="match status" value="1"/>
</dbReference>
<dbReference type="Gene3D" id="3.40.50.1820">
    <property type="entry name" value="alpha/beta hydrolase"/>
    <property type="match status" value="1"/>
</dbReference>
<dbReference type="STRING" id="660521.SAMN04487949_1664"/>
<dbReference type="RefSeq" id="WP_089696375.1">
    <property type="nucleotide sequence ID" value="NZ_FNHL01000002.1"/>
</dbReference>
<sequence length="292" mass="30251">MALTDAPLDSHAADVCDGRAVVDGQAVTYAEYGAPDGDPVVFLHGTPGSRLLGALFHEAARDRGVRVLAPDRPGYGGSPPWPDRTLADTGHVVAAVLSDAGVDTAGLVGFSGGGPHALAAAATRDDLVTAVDVVAGALPPDARTTTPAPVRLFERLATTTPRLLGGLLRVQALVAARASPSLVVSQYAADPDSVADEVAALVARDFVEALETHRQGFVRETRLLADDWDVSLGDVDGPARLWYGGADTNVGGDAAALGRRLPAAQTTTFPEADHLGTLLRSREPVLDRYATE</sequence>
<dbReference type="InterPro" id="IPR000073">
    <property type="entry name" value="AB_hydrolase_1"/>
</dbReference>
<dbReference type="PANTHER" id="PTHR43689:SF8">
    <property type="entry name" value="ALPHA_BETA-HYDROLASES SUPERFAMILY PROTEIN"/>
    <property type="match status" value="1"/>
</dbReference>
<protein>
    <submittedName>
        <fullName evidence="2">Pimeloyl-ACP methyl ester carboxylesterase</fullName>
    </submittedName>
</protein>
<gene>
    <name evidence="2" type="ORF">SAMN04487949_1664</name>
</gene>
<dbReference type="OrthoDB" id="9890at2157"/>
<dbReference type="PANTHER" id="PTHR43689">
    <property type="entry name" value="HYDROLASE"/>
    <property type="match status" value="1"/>
</dbReference>